<evidence type="ECO:0000259" key="12">
    <source>
        <dbReference type="Pfam" id="PF13087"/>
    </source>
</evidence>
<evidence type="ECO:0000256" key="2">
    <source>
        <dbReference type="ARBA" id="ARBA00005601"/>
    </source>
</evidence>
<dbReference type="InterPro" id="IPR026122">
    <property type="entry name" value="MOV-10/SDE3_DEXXQ/H-box"/>
</dbReference>
<dbReference type="Pfam" id="PF21634">
    <property type="entry name" value="MOV-10_beta-barrel"/>
    <property type="match status" value="1"/>
</dbReference>
<dbReference type="CDD" id="cd18808">
    <property type="entry name" value="SF1_C_Upf1"/>
    <property type="match status" value="1"/>
</dbReference>
<evidence type="ECO:0000256" key="9">
    <source>
        <dbReference type="ARBA" id="ARBA00023158"/>
    </source>
</evidence>
<dbReference type="InterPro" id="IPR041679">
    <property type="entry name" value="DNA2/NAM7-like_C"/>
</dbReference>
<dbReference type="InterPro" id="IPR027417">
    <property type="entry name" value="P-loop_NTPase"/>
</dbReference>
<dbReference type="GO" id="GO:0005694">
    <property type="term" value="C:chromosome"/>
    <property type="evidence" value="ECO:0007669"/>
    <property type="project" value="UniProtKB-ARBA"/>
</dbReference>
<keyword evidence="6 14" id="KW-0378">Hydrolase</keyword>
<keyword evidence="8" id="KW-0067">ATP-binding</keyword>
<dbReference type="GO" id="GO:0032574">
    <property type="term" value="F:5'-3' RNA helicase activity"/>
    <property type="evidence" value="ECO:0007669"/>
    <property type="project" value="InterPro"/>
</dbReference>
<feature type="domain" description="Helicase MOV-10-like beta-barrel" evidence="13">
    <location>
        <begin position="342"/>
        <end position="420"/>
    </location>
</feature>
<sequence>MSWQWCYDFVSQGGCPLPAGTCHLRHDIVRCECGLIVDIGHNYKHHVNGKRHKQILQGTTQAQSKRGVQQERHLCPHCRRDYTVEDFDAHLAQHTVQEGLEATREIAKMDKHGVSVSATRGIDFGIVDESADRAYRVDVLITRTDGSDTPISLTKSRMLSAVKEGPDNTKFSVSRPANPAARYIRPDRPRVVSVTFQPSYAGRFDDTLELQFFDRAQKKKFIIHRSVSATVGDRADYEQLKPTAPYSKRRQRNISLDGPVKRSLRPAEWTPTEWKTRLGFFDIPAHIVRAVYTPEGYLRPDALKSALALMPSSFTCPTYGKRYQVMLWIEEQQMKQELDMYSMTGVEITPKHPRYKLEVAGLAEGRPSVNVGDFILVRRADAPGDTWYEGRVQFIEEKHVSVRFSDEFSTYRGTKFDVRFVLNRLPLRRMHNALMNKNDQERLLFPAASHVGQKHRVSRQTIDQLAPVNRQVGENPEQMETVAAILNMKQGSIPFIIFGPPGTGKTITLVETINQILLRDPNARIVACTPSNSAADHLTEKLAALTPLKIFRLNSLTRKFKDLPDHLRRFSLYNDNMVFAMPSLERALSFNVIISTCISAGALAGLGIKRGHFSYVIVDEAGQGKEPEVMIPIKELADKKTNVVLAGDLMQLGPIVHSRVAKDMGLRTSYLDRLMERPCYNLPNVEEDQTDSAMGITIMQLVQSFRSHPAILRFPNEQFYGGRLQPCADDALVRSLENSDAVVKRGFPVVFHAVTGRDQRESHSPSFFNIDEATIVKRYCAGLIAERKKGVVAGHIGVITPYHAQRMKIKNLLENDPKLKDIDVGSVEEFQGQERRIIIMSTVRSSTNHVVSDIRRALGFVANPQRFNVAVTRAQAMLIVVGNPDVLALDPLWRGFMTYVFTNGGWTGKQPTWDTKAPQDADVASQAMGEAEEELKRMRALILSSGYEAEEDGDIEGSLGDGLIVEQD</sequence>
<dbReference type="InterPro" id="IPR047187">
    <property type="entry name" value="SF1_C_Upf1"/>
</dbReference>
<dbReference type="PANTHER" id="PTHR45418">
    <property type="entry name" value="CANCER/TESTIS ANTIGEN 55"/>
    <property type="match status" value="1"/>
</dbReference>
<dbReference type="STRING" id="1314674.A0A0D7BAJ1"/>
<evidence type="ECO:0000256" key="5">
    <source>
        <dbReference type="ARBA" id="ARBA00022741"/>
    </source>
</evidence>
<dbReference type="Pfam" id="PF13087">
    <property type="entry name" value="AAA_12"/>
    <property type="match status" value="1"/>
</dbReference>
<dbReference type="InterPro" id="IPR041677">
    <property type="entry name" value="DNA2/NAM7_AAA_11"/>
</dbReference>
<evidence type="ECO:0000313" key="14">
    <source>
        <dbReference type="EMBL" id="KIY67230.1"/>
    </source>
</evidence>
<organism evidence="14 15">
    <name type="scientific">Cylindrobasidium torrendii FP15055 ss-10</name>
    <dbReference type="NCBI Taxonomy" id="1314674"/>
    <lineage>
        <taxon>Eukaryota</taxon>
        <taxon>Fungi</taxon>
        <taxon>Dikarya</taxon>
        <taxon>Basidiomycota</taxon>
        <taxon>Agaricomycotina</taxon>
        <taxon>Agaricomycetes</taxon>
        <taxon>Agaricomycetidae</taxon>
        <taxon>Agaricales</taxon>
        <taxon>Marasmiineae</taxon>
        <taxon>Physalacriaceae</taxon>
        <taxon>Cylindrobasidium</taxon>
    </lineage>
</organism>
<dbReference type="GO" id="GO:0003723">
    <property type="term" value="F:RNA binding"/>
    <property type="evidence" value="ECO:0007669"/>
    <property type="project" value="InterPro"/>
</dbReference>
<dbReference type="GO" id="GO:0005524">
    <property type="term" value="F:ATP binding"/>
    <property type="evidence" value="ECO:0007669"/>
    <property type="project" value="UniProtKB-KW"/>
</dbReference>
<dbReference type="EMBL" id="KN880531">
    <property type="protein sequence ID" value="KIY67230.1"/>
    <property type="molecule type" value="Genomic_DNA"/>
</dbReference>
<keyword evidence="4" id="KW-0963">Cytoplasm</keyword>
<comment type="catalytic activity">
    <reaction evidence="10">
        <text>ATP + H2O = ADP + phosphate + H(+)</text>
        <dbReference type="Rhea" id="RHEA:13065"/>
        <dbReference type="ChEBI" id="CHEBI:15377"/>
        <dbReference type="ChEBI" id="CHEBI:15378"/>
        <dbReference type="ChEBI" id="CHEBI:30616"/>
        <dbReference type="ChEBI" id="CHEBI:43474"/>
        <dbReference type="ChEBI" id="CHEBI:456216"/>
        <dbReference type="EC" id="3.6.4.13"/>
    </reaction>
</comment>
<keyword evidence="15" id="KW-1185">Reference proteome</keyword>
<evidence type="ECO:0000259" key="11">
    <source>
        <dbReference type="Pfam" id="PF13086"/>
    </source>
</evidence>
<dbReference type="GO" id="GO:0005737">
    <property type="term" value="C:cytoplasm"/>
    <property type="evidence" value="ECO:0007669"/>
    <property type="project" value="UniProtKB-SubCell"/>
</dbReference>
<gene>
    <name evidence="14" type="ORF">CYLTODRAFT_376467</name>
</gene>
<keyword evidence="9" id="KW-0943">RNA-mediated gene silencing</keyword>
<dbReference type="Gene3D" id="3.40.50.300">
    <property type="entry name" value="P-loop containing nucleotide triphosphate hydrolases"/>
    <property type="match status" value="2"/>
</dbReference>
<dbReference type="Pfam" id="PF13086">
    <property type="entry name" value="AAA_11"/>
    <property type="match status" value="2"/>
</dbReference>
<evidence type="ECO:0000256" key="4">
    <source>
        <dbReference type="ARBA" id="ARBA00022490"/>
    </source>
</evidence>
<evidence type="ECO:0000313" key="15">
    <source>
        <dbReference type="Proteomes" id="UP000054007"/>
    </source>
</evidence>
<evidence type="ECO:0000256" key="7">
    <source>
        <dbReference type="ARBA" id="ARBA00022806"/>
    </source>
</evidence>
<feature type="domain" description="DNA2/NAM7 helicase-like C-terminal" evidence="12">
    <location>
        <begin position="697"/>
        <end position="884"/>
    </location>
</feature>
<name>A0A0D7BAJ1_9AGAR</name>
<dbReference type="PANTHER" id="PTHR45418:SF1">
    <property type="entry name" value="CANCER_TESTIS ANTIGEN 55"/>
    <property type="match status" value="1"/>
</dbReference>
<dbReference type="Proteomes" id="UP000054007">
    <property type="component" value="Unassembled WGS sequence"/>
</dbReference>
<dbReference type="InterPro" id="IPR049080">
    <property type="entry name" value="MOV-10-like_beta-barrel"/>
</dbReference>
<dbReference type="SUPFAM" id="SSF52540">
    <property type="entry name" value="P-loop containing nucleoside triphosphate hydrolases"/>
    <property type="match status" value="1"/>
</dbReference>
<protein>
    <recommendedName>
        <fullName evidence="3">RNA helicase</fullName>
        <ecNumber evidence="3">3.6.4.13</ecNumber>
    </recommendedName>
</protein>
<keyword evidence="7" id="KW-0347">Helicase</keyword>
<evidence type="ECO:0000256" key="10">
    <source>
        <dbReference type="ARBA" id="ARBA00047984"/>
    </source>
</evidence>
<feature type="domain" description="DNA2/NAM7 helicase helicase" evidence="11">
    <location>
        <begin position="476"/>
        <end position="546"/>
    </location>
</feature>
<evidence type="ECO:0000256" key="8">
    <source>
        <dbReference type="ARBA" id="ARBA00022840"/>
    </source>
</evidence>
<dbReference type="GO" id="GO:0031047">
    <property type="term" value="P:regulatory ncRNA-mediated gene silencing"/>
    <property type="evidence" value="ECO:0007669"/>
    <property type="project" value="UniProtKB-KW"/>
</dbReference>
<keyword evidence="5" id="KW-0547">Nucleotide-binding</keyword>
<dbReference type="EC" id="3.6.4.13" evidence="3"/>
<evidence type="ECO:0000256" key="6">
    <source>
        <dbReference type="ARBA" id="ARBA00022801"/>
    </source>
</evidence>
<proteinExistence type="inferred from homology"/>
<comment type="subcellular location">
    <subcellularLocation>
        <location evidence="1">Cytoplasm</location>
    </subcellularLocation>
</comment>
<dbReference type="FunFam" id="3.40.50.300:FF:000326">
    <property type="entry name" value="P-loop containing nucleoside triphosphate hydrolase"/>
    <property type="match status" value="1"/>
</dbReference>
<dbReference type="AlphaFoldDB" id="A0A0D7BAJ1"/>
<dbReference type="OrthoDB" id="6513042at2759"/>
<evidence type="ECO:0000256" key="1">
    <source>
        <dbReference type="ARBA" id="ARBA00004496"/>
    </source>
</evidence>
<feature type="domain" description="DNA2/NAM7 helicase helicase" evidence="11">
    <location>
        <begin position="590"/>
        <end position="659"/>
    </location>
</feature>
<accession>A0A0D7BAJ1</accession>
<dbReference type="CDD" id="cd18038">
    <property type="entry name" value="DEXXQc_Helz-like"/>
    <property type="match status" value="1"/>
</dbReference>
<evidence type="ECO:0000259" key="13">
    <source>
        <dbReference type="Pfam" id="PF21634"/>
    </source>
</evidence>
<comment type="similarity">
    <text evidence="2">Belongs to the DNA2/NAM7 helicase family. SDE3 subfamily.</text>
</comment>
<evidence type="ECO:0000256" key="3">
    <source>
        <dbReference type="ARBA" id="ARBA00012552"/>
    </source>
</evidence>
<reference evidence="14 15" key="1">
    <citation type="journal article" date="2015" name="Fungal Genet. Biol.">
        <title>Evolution of novel wood decay mechanisms in Agaricales revealed by the genome sequences of Fistulina hepatica and Cylindrobasidium torrendii.</title>
        <authorList>
            <person name="Floudas D."/>
            <person name="Held B.W."/>
            <person name="Riley R."/>
            <person name="Nagy L.G."/>
            <person name="Koehler G."/>
            <person name="Ransdell A.S."/>
            <person name="Younus H."/>
            <person name="Chow J."/>
            <person name="Chiniquy J."/>
            <person name="Lipzen A."/>
            <person name="Tritt A."/>
            <person name="Sun H."/>
            <person name="Haridas S."/>
            <person name="LaButti K."/>
            <person name="Ohm R.A."/>
            <person name="Kues U."/>
            <person name="Blanchette R.A."/>
            <person name="Grigoriev I.V."/>
            <person name="Minto R.E."/>
            <person name="Hibbett D.S."/>
        </authorList>
    </citation>
    <scope>NUCLEOTIDE SEQUENCE [LARGE SCALE GENOMIC DNA]</scope>
    <source>
        <strain evidence="14 15">FP15055 ss-10</strain>
    </source>
</reference>
<dbReference type="GO" id="GO:0016787">
    <property type="term" value="F:hydrolase activity"/>
    <property type="evidence" value="ECO:0007669"/>
    <property type="project" value="UniProtKB-KW"/>
</dbReference>